<evidence type="ECO:0000256" key="5">
    <source>
        <dbReference type="ARBA" id="ARBA00022842"/>
    </source>
</evidence>
<gene>
    <name evidence="8" type="ORF">VPAL9027_01104</name>
</gene>
<dbReference type="GO" id="GO:0016818">
    <property type="term" value="F:hydrolase activity, acting on acid anhydrides, in phosphorus-containing anhydrides"/>
    <property type="evidence" value="ECO:0007669"/>
    <property type="project" value="TreeGrafter"/>
</dbReference>
<keyword evidence="6" id="KW-1133">Transmembrane helix</keyword>
<evidence type="ECO:0000313" key="9">
    <source>
        <dbReference type="Proteomes" id="UP000189475"/>
    </source>
</evidence>
<dbReference type="PANTHER" id="PTHR43758:SF8">
    <property type="entry name" value="8-OXO-DGTP DIPHOSPHATASE YTKD-RELATED"/>
    <property type="match status" value="1"/>
</dbReference>
<evidence type="ECO:0000259" key="7">
    <source>
        <dbReference type="PROSITE" id="PS51462"/>
    </source>
</evidence>
<evidence type="ECO:0000256" key="2">
    <source>
        <dbReference type="ARBA" id="ARBA00005582"/>
    </source>
</evidence>
<dbReference type="CDD" id="cd02883">
    <property type="entry name" value="NUDIX_Hydrolase"/>
    <property type="match status" value="1"/>
</dbReference>
<keyword evidence="4 8" id="KW-0378">Hydrolase</keyword>
<dbReference type="STRING" id="1918946.VPAL9027_01104"/>
<feature type="transmembrane region" description="Helical" evidence="6">
    <location>
        <begin position="335"/>
        <end position="354"/>
    </location>
</feature>
<protein>
    <submittedName>
        <fullName evidence="8">Nucleoside triphosphate pyrophosphohydrolase</fullName>
    </submittedName>
</protein>
<dbReference type="SUPFAM" id="SSF55811">
    <property type="entry name" value="Nudix"/>
    <property type="match status" value="1"/>
</dbReference>
<dbReference type="InterPro" id="IPR000086">
    <property type="entry name" value="NUDIX_hydrolase_dom"/>
</dbReference>
<dbReference type="InterPro" id="IPR036938">
    <property type="entry name" value="PAP2/HPO_sf"/>
</dbReference>
<reference evidence="8 9" key="1">
    <citation type="submission" date="2017-02" db="EMBL/GenBank/DDBJ databases">
        <authorList>
            <person name="Peterson S.W."/>
        </authorList>
    </citation>
    <scope>NUCLEOTIDE SEQUENCE [LARGE SCALE GENOMIC DNA]</scope>
    <source>
        <strain evidence="8 9">CECT 9027</strain>
    </source>
</reference>
<feature type="transmembrane region" description="Helical" evidence="6">
    <location>
        <begin position="395"/>
        <end position="411"/>
    </location>
</feature>
<dbReference type="Pfam" id="PF00293">
    <property type="entry name" value="NUDIX"/>
    <property type="match status" value="1"/>
</dbReference>
<feature type="transmembrane region" description="Helical" evidence="6">
    <location>
        <begin position="366"/>
        <end position="389"/>
    </location>
</feature>
<proteinExistence type="inferred from homology"/>
<dbReference type="EMBL" id="FUFT01000002">
    <property type="protein sequence ID" value="SJL83155.1"/>
    <property type="molecule type" value="Genomic_DNA"/>
</dbReference>
<evidence type="ECO:0000313" key="8">
    <source>
        <dbReference type="EMBL" id="SJL83155.1"/>
    </source>
</evidence>
<keyword evidence="3" id="KW-0479">Metal-binding</keyword>
<name>A0A1R4B2L7_9VIBR</name>
<feature type="transmembrane region" description="Helical" evidence="6">
    <location>
        <begin position="309"/>
        <end position="329"/>
    </location>
</feature>
<feature type="transmembrane region" description="Helical" evidence="6">
    <location>
        <begin position="284"/>
        <end position="302"/>
    </location>
</feature>
<dbReference type="PROSITE" id="PS00893">
    <property type="entry name" value="NUDIX_BOX"/>
    <property type="match status" value="1"/>
</dbReference>
<feature type="domain" description="Nudix hydrolase" evidence="7">
    <location>
        <begin position="29"/>
        <end position="180"/>
    </location>
</feature>
<keyword evidence="9" id="KW-1185">Reference proteome</keyword>
<dbReference type="SUPFAM" id="SSF48317">
    <property type="entry name" value="Acid phosphatase/Vanadium-dependent haloperoxidase"/>
    <property type="match status" value="1"/>
</dbReference>
<sequence length="493" mass="55628">MYQHLLIIVATLVVMLTSGGVFGQEAKQHNIEKRGAICLTRVNNQLLMIREDITGKLSVPGGNINLGETPEQAAQREAWEETGLVVEVNKELGRTQTAYVFDCVSQSDVIAFKPDNAFGGNTLPVWVAPDFGIETINGMLIEPSRVAATDYRFPAQWHTLKAMFKQATDQPVRKVDDLIAVAPFFQQYELHFLVKFQNALLKMPEWASKTVLGIVAIGNVFANPMMAWIVFPFLMYFVGTRITLKLFVSMAFVSLMCHLLQRGLALPRPYVYLPTIQPLSESGYSMPCVVTAILTCSAFVLWQERENITWPYWTPTLTVIIVWQTLGQFLAGDMFITDCIVGAVLGAIVSWNVYQLESRTSVDFTRLLCSYKIWLGLLLLTGMLTYLWATPGFRHWLSILTAVILALAFVRQFETKPTLLRVVVCVGVLVCQDRVFKLALEHFSYSTDWCLSLSFMHYGVMTFTLFALMFNGLSLHRVHSQLMSLIHYKNLSS</sequence>
<comment type="similarity">
    <text evidence="2">Belongs to the Nudix hydrolase family.</text>
</comment>
<evidence type="ECO:0000256" key="6">
    <source>
        <dbReference type="SAM" id="Phobius"/>
    </source>
</evidence>
<keyword evidence="6" id="KW-0472">Membrane</keyword>
<evidence type="ECO:0000256" key="1">
    <source>
        <dbReference type="ARBA" id="ARBA00001946"/>
    </source>
</evidence>
<feature type="transmembrane region" description="Helical" evidence="6">
    <location>
        <begin position="211"/>
        <end position="234"/>
    </location>
</feature>
<keyword evidence="5" id="KW-0460">Magnesium</keyword>
<dbReference type="AlphaFoldDB" id="A0A1R4B2L7"/>
<dbReference type="GO" id="GO:0005737">
    <property type="term" value="C:cytoplasm"/>
    <property type="evidence" value="ECO:0007669"/>
    <property type="project" value="TreeGrafter"/>
</dbReference>
<evidence type="ECO:0000256" key="3">
    <source>
        <dbReference type="ARBA" id="ARBA00022723"/>
    </source>
</evidence>
<keyword evidence="6" id="KW-0812">Transmembrane</keyword>
<dbReference type="PANTHER" id="PTHR43758">
    <property type="entry name" value="7,8-DIHYDRO-8-OXOGUANINE TRIPHOSPHATASE"/>
    <property type="match status" value="1"/>
</dbReference>
<dbReference type="InterPro" id="IPR020476">
    <property type="entry name" value="Nudix_hydrolase"/>
</dbReference>
<dbReference type="CDD" id="cd01610">
    <property type="entry name" value="PAP2_like"/>
    <property type="match status" value="1"/>
</dbReference>
<comment type="cofactor">
    <cofactor evidence="1">
        <name>Mg(2+)</name>
        <dbReference type="ChEBI" id="CHEBI:18420"/>
    </cofactor>
</comment>
<feature type="transmembrane region" description="Helical" evidence="6">
    <location>
        <begin position="455"/>
        <end position="475"/>
    </location>
</feature>
<evidence type="ECO:0000256" key="4">
    <source>
        <dbReference type="ARBA" id="ARBA00022801"/>
    </source>
</evidence>
<feature type="transmembrane region" description="Helical" evidence="6">
    <location>
        <begin position="418"/>
        <end position="435"/>
    </location>
</feature>
<dbReference type="Proteomes" id="UP000189475">
    <property type="component" value="Unassembled WGS sequence"/>
</dbReference>
<dbReference type="PROSITE" id="PS51462">
    <property type="entry name" value="NUDIX"/>
    <property type="match status" value="1"/>
</dbReference>
<dbReference type="InterPro" id="IPR020084">
    <property type="entry name" value="NUDIX_hydrolase_CS"/>
</dbReference>
<accession>A0A1R4B2L7</accession>
<feature type="transmembrane region" description="Helical" evidence="6">
    <location>
        <begin position="246"/>
        <end position="264"/>
    </location>
</feature>
<organism evidence="8 9">
    <name type="scientific">Vibrio palustris</name>
    <dbReference type="NCBI Taxonomy" id="1918946"/>
    <lineage>
        <taxon>Bacteria</taxon>
        <taxon>Pseudomonadati</taxon>
        <taxon>Pseudomonadota</taxon>
        <taxon>Gammaproteobacteria</taxon>
        <taxon>Vibrionales</taxon>
        <taxon>Vibrionaceae</taxon>
        <taxon>Vibrio</taxon>
    </lineage>
</organism>
<dbReference type="Pfam" id="PF01569">
    <property type="entry name" value="PAP2"/>
    <property type="match status" value="1"/>
</dbReference>
<dbReference type="Gene3D" id="3.90.79.10">
    <property type="entry name" value="Nucleoside Triphosphate Pyrophosphohydrolase"/>
    <property type="match status" value="1"/>
</dbReference>
<dbReference type="GO" id="GO:0046872">
    <property type="term" value="F:metal ion binding"/>
    <property type="evidence" value="ECO:0007669"/>
    <property type="project" value="UniProtKB-KW"/>
</dbReference>
<dbReference type="PRINTS" id="PR00502">
    <property type="entry name" value="NUDIXFAMILY"/>
</dbReference>
<dbReference type="InterPro" id="IPR015797">
    <property type="entry name" value="NUDIX_hydrolase-like_dom_sf"/>
</dbReference>
<dbReference type="InterPro" id="IPR000326">
    <property type="entry name" value="PAP2/HPO"/>
</dbReference>